<proteinExistence type="inferred from homology"/>
<dbReference type="InterPro" id="IPR019405">
    <property type="entry name" value="Lactonase_7-beta_prop"/>
</dbReference>
<dbReference type="InterPro" id="IPR006311">
    <property type="entry name" value="TAT_signal"/>
</dbReference>
<reference evidence="4" key="1">
    <citation type="journal article" date="2019" name="Int. J. Syst. Evol. Microbiol.">
        <title>The Global Catalogue of Microorganisms (GCM) 10K type strain sequencing project: providing services to taxonomists for standard genome sequencing and annotation.</title>
        <authorList>
            <consortium name="The Broad Institute Genomics Platform"/>
            <consortium name="The Broad Institute Genome Sequencing Center for Infectious Disease"/>
            <person name="Wu L."/>
            <person name="Ma J."/>
        </authorList>
    </citation>
    <scope>NUCLEOTIDE SEQUENCE [LARGE SCALE GENOMIC DNA]</scope>
    <source>
        <strain evidence="4">JCM 4737</strain>
    </source>
</reference>
<dbReference type="InterPro" id="IPR011048">
    <property type="entry name" value="Haem_d1_sf"/>
</dbReference>
<comment type="similarity">
    <text evidence="1">Belongs to the cycloisomerase 2 family.</text>
</comment>
<dbReference type="InterPro" id="IPR015943">
    <property type="entry name" value="WD40/YVTN_repeat-like_dom_sf"/>
</dbReference>
<comment type="caution">
    <text evidence="3">The sequence shown here is derived from an EMBL/GenBank/DDBJ whole genome shotgun (WGS) entry which is preliminary data.</text>
</comment>
<dbReference type="PROSITE" id="PS51318">
    <property type="entry name" value="TAT"/>
    <property type="match status" value="1"/>
</dbReference>
<dbReference type="EMBL" id="BMVO01000019">
    <property type="protein sequence ID" value="GHB19076.1"/>
    <property type="molecule type" value="Genomic_DNA"/>
</dbReference>
<dbReference type="InterPro" id="IPR050282">
    <property type="entry name" value="Cycloisomerase_2"/>
</dbReference>
<keyword evidence="4" id="KW-1185">Reference proteome</keyword>
<protein>
    <recommendedName>
        <fullName evidence="5">Secreted protein</fullName>
    </recommendedName>
</protein>
<gene>
    <name evidence="3" type="ORF">GCM10010346_48700</name>
</gene>
<organism evidence="3 4">
    <name type="scientific">Streptomyces chryseus</name>
    <dbReference type="NCBI Taxonomy" id="68186"/>
    <lineage>
        <taxon>Bacteria</taxon>
        <taxon>Bacillati</taxon>
        <taxon>Actinomycetota</taxon>
        <taxon>Actinomycetes</taxon>
        <taxon>Kitasatosporales</taxon>
        <taxon>Streptomycetaceae</taxon>
        <taxon>Streptomyces</taxon>
    </lineage>
</organism>
<dbReference type="Proteomes" id="UP000599437">
    <property type="component" value="Unassembled WGS sequence"/>
</dbReference>
<evidence type="ECO:0008006" key="5">
    <source>
        <dbReference type="Google" id="ProtNLM"/>
    </source>
</evidence>
<evidence type="ECO:0000313" key="4">
    <source>
        <dbReference type="Proteomes" id="UP000599437"/>
    </source>
</evidence>
<evidence type="ECO:0000256" key="2">
    <source>
        <dbReference type="SAM" id="MobiDB-lite"/>
    </source>
</evidence>
<feature type="compositionally biased region" description="Low complexity" evidence="2">
    <location>
        <begin position="23"/>
        <end position="39"/>
    </location>
</feature>
<dbReference type="Pfam" id="PF10282">
    <property type="entry name" value="Lactonase"/>
    <property type="match status" value="1"/>
</dbReference>
<dbReference type="RefSeq" id="WP_189715989.1">
    <property type="nucleotide sequence ID" value="NZ_BMVO01000019.1"/>
</dbReference>
<sequence>MGDTRTATGGNPGTGTDADEGAVARARTPPAHTAPAAPGLTRRRFGALAGAGAAAATLAVPGSARAAPGPRRAYVGTYTTQPGGGTGIGLASYRPRTGHLASTGVLAGVRNPSYLALAPDRRTLYAVDERPDGAVTAVRVGTGAPPGVLGRPRATGGADPCHLSVHPGGRFLLTANYTGGSVSVHPVGRDGALGEATDVVRHTGSGPDPERQEGPHAHMVVTDPGGRYVVAVDLGTDTLHTYRLDPRTGTLREHARAATRPGAGPRHLAFHPSGRHAYVVNELDSTLVACGYDAREGILTPGTPHPTVPRTGLAAPTERNYPAGVVVSPDGRFVYVSNRGQDSIALFAAECGGAALRPVSVTPSGGSYPRHIALDPSGGLLFAANQKSGTVTAFRVNRRTGRLTPAGAALAAPVPVCVLPV</sequence>
<name>A0ABQ3DX35_9ACTN</name>
<evidence type="ECO:0000313" key="3">
    <source>
        <dbReference type="EMBL" id="GHB19076.1"/>
    </source>
</evidence>
<dbReference type="Gene3D" id="2.130.10.10">
    <property type="entry name" value="YVTN repeat-like/Quinoprotein amine dehydrogenase"/>
    <property type="match status" value="1"/>
</dbReference>
<evidence type="ECO:0000256" key="1">
    <source>
        <dbReference type="ARBA" id="ARBA00005564"/>
    </source>
</evidence>
<feature type="region of interest" description="Disordered" evidence="2">
    <location>
        <begin position="1"/>
        <end position="39"/>
    </location>
</feature>
<accession>A0ABQ3DX35</accession>
<dbReference type="PANTHER" id="PTHR30344:SF1">
    <property type="entry name" value="6-PHOSPHOGLUCONOLACTONASE"/>
    <property type="match status" value="1"/>
</dbReference>
<dbReference type="SUPFAM" id="SSF51004">
    <property type="entry name" value="C-terminal (heme d1) domain of cytochrome cd1-nitrite reductase"/>
    <property type="match status" value="1"/>
</dbReference>
<dbReference type="PANTHER" id="PTHR30344">
    <property type="entry name" value="6-PHOSPHOGLUCONOLACTONASE-RELATED"/>
    <property type="match status" value="1"/>
</dbReference>